<dbReference type="Pfam" id="PF24175">
    <property type="entry name" value="SU10_adaptor"/>
    <property type="match status" value="1"/>
</dbReference>
<name>A0A6J5MKM2_9CAUD</name>
<accession>A0A6J5MKM2</accession>
<evidence type="ECO:0000313" key="2">
    <source>
        <dbReference type="EMBL" id="CAB4190162.1"/>
    </source>
</evidence>
<gene>
    <name evidence="2" type="ORF">UFOVP1200_41</name>
    <name evidence="1" type="ORF">UFOVP469_11</name>
</gene>
<reference evidence="1" key="1">
    <citation type="submission" date="2020-04" db="EMBL/GenBank/DDBJ databases">
        <authorList>
            <person name="Chiriac C."/>
            <person name="Salcher M."/>
            <person name="Ghai R."/>
            <person name="Kavagutti S V."/>
        </authorList>
    </citation>
    <scope>NUCLEOTIDE SEQUENCE</scope>
</reference>
<dbReference type="EMBL" id="LR796428">
    <property type="protein sequence ID" value="CAB4144089.1"/>
    <property type="molecule type" value="Genomic_DNA"/>
</dbReference>
<dbReference type="InterPro" id="IPR056209">
    <property type="entry name" value="SU10_adaptor"/>
</dbReference>
<proteinExistence type="predicted"/>
<sequence length="263" mass="29555">MSRLLSTAEIIDRALRKIGQFPTRSSGARADDVDETRYWLDMIVGHQSARQRCWWLVPATATFNLVAGQEAYDLAAALGGTQAPNGVEFVIAVVLYNRTTGTDIHEVPIARRTEWELRRFPNRDRSPDASPWEWSEARDPTVGADVAGQPSLCHVTRDQAPTIHFAPVPDANTDYGVRVVFQSYSPDFTRAAADERILNLRTTWNLWLVTALAYEIGNGPVRKLPADEVRGMKQDAINLRGELEAYDAHETQTLRKRVAYTDF</sequence>
<organism evidence="1">
    <name type="scientific">uncultured Caudovirales phage</name>
    <dbReference type="NCBI Taxonomy" id="2100421"/>
    <lineage>
        <taxon>Viruses</taxon>
        <taxon>Duplodnaviria</taxon>
        <taxon>Heunggongvirae</taxon>
        <taxon>Uroviricota</taxon>
        <taxon>Caudoviricetes</taxon>
        <taxon>Peduoviridae</taxon>
        <taxon>Maltschvirus</taxon>
        <taxon>Maltschvirus maltsch</taxon>
    </lineage>
</organism>
<dbReference type="EMBL" id="LR797153">
    <property type="protein sequence ID" value="CAB4190162.1"/>
    <property type="molecule type" value="Genomic_DNA"/>
</dbReference>
<evidence type="ECO:0000313" key="1">
    <source>
        <dbReference type="EMBL" id="CAB4144089.1"/>
    </source>
</evidence>
<protein>
    <submittedName>
        <fullName evidence="1">Uncharacterized protein</fullName>
    </submittedName>
</protein>